<proteinExistence type="predicted"/>
<dbReference type="Pfam" id="PF04578">
    <property type="entry name" value="DUF594"/>
    <property type="match status" value="1"/>
</dbReference>
<sequence>MMTMTNVVDWWEEWQLRVLVLGSLAIQLYLAVIAPFRKLTGLNPLNRLLIWVSYLGGDALAIYALATLFNRQKRLQHHASSSVMNGSHDLEVLWAPILLMHLGGRMTISAYNMEDNELWLRHVGVAISQVTVTVYVFWTTWSPSADKRLFIAAIMLFILGIVRCFEKPLALKRASFNNLVTYFVPALMDEISTKKEVELEKYIQDAKHFYVQRNNNQLDDFAQTLLEADTKLHTAPNKLFVDYAYAYHDRHKMLICICLHPESAFKALREGLSETFDLVYTKIWRHGNDENWAISSNTFVDKLSMILMGITVIFPVASIVLFQISHKEAYRGIDIKVTYILLYITYFSDLISVPARLHISSFQRWSWSRPLFLQVNAIALYLVGLPSFPFVKVQQHSLIGVLDAKEKNSFVASIAGCGKWCGCQDLLQRRWFGRSKDLYRQGKDITSLIITHAEDAWINSIEDVESYWNLCDSRGHWTLERNGCQEMVIVWDSLEKPFDQSVLLWHLATDLCIHCKGASVDPEPTSLFISNYMMYLLCANTEMLLPGSRTSLFKDACNQLNAILKGEDDKHLTLTEKVISKALKSEKGYLHDAWVLAQELMQLPGGADADADDDEWNKMWKVIKGVWVEMLCFSAGRCRGYLHAKSLAYGGELLTYVALLMSNAGLETFADRQQRMKLRFSKEDRLKLAKRTQQESGNQAAGMVVEIQRENTATPSTSTATTQAVEVVVVEAV</sequence>
<organism evidence="3 4">
    <name type="scientific">Urochloa decumbens</name>
    <dbReference type="NCBI Taxonomy" id="240449"/>
    <lineage>
        <taxon>Eukaryota</taxon>
        <taxon>Viridiplantae</taxon>
        <taxon>Streptophyta</taxon>
        <taxon>Embryophyta</taxon>
        <taxon>Tracheophyta</taxon>
        <taxon>Spermatophyta</taxon>
        <taxon>Magnoliopsida</taxon>
        <taxon>Liliopsida</taxon>
        <taxon>Poales</taxon>
        <taxon>Poaceae</taxon>
        <taxon>PACMAD clade</taxon>
        <taxon>Panicoideae</taxon>
        <taxon>Panicodae</taxon>
        <taxon>Paniceae</taxon>
        <taxon>Melinidinae</taxon>
        <taxon>Urochloa</taxon>
    </lineage>
</organism>
<feature type="transmembrane region" description="Helical" evidence="1">
    <location>
        <begin position="14"/>
        <end position="36"/>
    </location>
</feature>
<protein>
    <recommendedName>
        <fullName evidence="2">DUF4220 domain-containing protein</fullName>
    </recommendedName>
</protein>
<reference evidence="3" key="1">
    <citation type="submission" date="2024-10" db="EMBL/GenBank/DDBJ databases">
        <authorList>
            <person name="Ryan C."/>
        </authorList>
    </citation>
    <scope>NUCLEOTIDE SEQUENCE [LARGE SCALE GENOMIC DNA]</scope>
</reference>
<gene>
    <name evidence="3" type="ORF">URODEC1_LOCUS63309</name>
</gene>
<feature type="transmembrane region" description="Helical" evidence="1">
    <location>
        <begin position="305"/>
        <end position="325"/>
    </location>
</feature>
<dbReference type="Proteomes" id="UP001497457">
    <property type="component" value="Chromosome 25rd"/>
</dbReference>
<evidence type="ECO:0000313" key="4">
    <source>
        <dbReference type="Proteomes" id="UP001497457"/>
    </source>
</evidence>
<keyword evidence="1" id="KW-0812">Transmembrane</keyword>
<evidence type="ECO:0000259" key="2">
    <source>
        <dbReference type="Pfam" id="PF13968"/>
    </source>
</evidence>
<keyword evidence="1" id="KW-0472">Membrane</keyword>
<dbReference type="InterPro" id="IPR007658">
    <property type="entry name" value="DUF594"/>
</dbReference>
<keyword evidence="4" id="KW-1185">Reference proteome</keyword>
<dbReference type="EMBL" id="OZ075135">
    <property type="protein sequence ID" value="CAL4997258.1"/>
    <property type="molecule type" value="Genomic_DNA"/>
</dbReference>
<dbReference type="InterPro" id="IPR025315">
    <property type="entry name" value="DUF4220"/>
</dbReference>
<feature type="transmembrane region" description="Helical" evidence="1">
    <location>
        <begin position="48"/>
        <end position="69"/>
    </location>
</feature>
<accession>A0ABC9BBB0</accession>
<name>A0ABC9BBB0_9POAL</name>
<feature type="transmembrane region" description="Helical" evidence="1">
    <location>
        <begin position="149"/>
        <end position="165"/>
    </location>
</feature>
<feature type="transmembrane region" description="Helical" evidence="1">
    <location>
        <begin position="371"/>
        <end position="391"/>
    </location>
</feature>
<dbReference type="PANTHER" id="PTHR31325">
    <property type="entry name" value="OS01G0798800 PROTEIN-RELATED"/>
    <property type="match status" value="1"/>
</dbReference>
<dbReference type="Pfam" id="PF13968">
    <property type="entry name" value="DUF4220"/>
    <property type="match status" value="1"/>
</dbReference>
<dbReference type="AlphaFoldDB" id="A0ABC9BBB0"/>
<evidence type="ECO:0000256" key="1">
    <source>
        <dbReference type="SAM" id="Phobius"/>
    </source>
</evidence>
<feature type="domain" description="DUF4220" evidence="2">
    <location>
        <begin position="51"/>
        <end position="355"/>
    </location>
</feature>
<keyword evidence="1" id="KW-1133">Transmembrane helix</keyword>
<feature type="transmembrane region" description="Helical" evidence="1">
    <location>
        <begin position="337"/>
        <end position="359"/>
    </location>
</feature>
<feature type="transmembrane region" description="Helical" evidence="1">
    <location>
        <begin position="118"/>
        <end position="137"/>
    </location>
</feature>
<evidence type="ECO:0000313" key="3">
    <source>
        <dbReference type="EMBL" id="CAL4997258.1"/>
    </source>
</evidence>